<dbReference type="InterPro" id="IPR006059">
    <property type="entry name" value="SBP"/>
</dbReference>
<dbReference type="Pfam" id="PF01547">
    <property type="entry name" value="SBP_bac_1"/>
    <property type="match status" value="1"/>
</dbReference>
<keyword evidence="2" id="KW-1185">Reference proteome</keyword>
<organism evidence="1 2">
    <name type="scientific">Clostridium lapidicellarium</name>
    <dbReference type="NCBI Taxonomy" id="3240931"/>
    <lineage>
        <taxon>Bacteria</taxon>
        <taxon>Bacillati</taxon>
        <taxon>Bacillota</taxon>
        <taxon>Clostridia</taxon>
        <taxon>Eubacteriales</taxon>
        <taxon>Clostridiaceae</taxon>
        <taxon>Clostridium</taxon>
    </lineage>
</organism>
<dbReference type="RefSeq" id="WP_294184610.1">
    <property type="nucleotide sequence ID" value="NZ_JBGFFE010000026.1"/>
</dbReference>
<proteinExistence type="predicted"/>
<evidence type="ECO:0000313" key="1">
    <source>
        <dbReference type="EMBL" id="MEY8764686.1"/>
    </source>
</evidence>
<protein>
    <submittedName>
        <fullName evidence="1">ABC transporter substrate-binding protein</fullName>
    </submittedName>
</protein>
<dbReference type="Proteomes" id="UP001565220">
    <property type="component" value="Unassembled WGS sequence"/>
</dbReference>
<dbReference type="Gene3D" id="3.40.190.10">
    <property type="entry name" value="Periplasmic binding protein-like II"/>
    <property type="match status" value="1"/>
</dbReference>
<name>A0ABV4E0K5_9CLOT</name>
<accession>A0ABV4E0K5</accession>
<sequence length="390" mass="44159">MVFFLILIFSLSACGVNNNTRDDRQVNLYIGVKDRESLNMISYVVDEYRKANPQTKFNINNSIGEKIDGGMSDNGNTDVAFISRTDMLSLARKGILSDMRNLYRENNLNERYYGASRYYGRFNDRYYGIALLPYTIEILCNEKAFSELNLKVPNSMDEFMNSLKVINSTGKSVPVVLNEDMDINTILFSMVSNNLVTARKLENIYDSGPSAYKSLGEIQGCFDSLENMVKNGYINEDTFEIGSKSTLKNFEKDNIPAIITSSYYLGDIRNPSIKCVEYKNPVMADVIISTPVNDKNTDGVDDFIKFILSDGVQKKLFKKGFVTGDKKVNVSGGNVNKSVMEHLKNSTENDMAIIYNLPKNFRYNISKEIDDIFSGKYSGSEWNETVEKSY</sequence>
<evidence type="ECO:0000313" key="2">
    <source>
        <dbReference type="Proteomes" id="UP001565220"/>
    </source>
</evidence>
<dbReference type="SUPFAM" id="SSF53850">
    <property type="entry name" value="Periplasmic binding protein-like II"/>
    <property type="match status" value="1"/>
</dbReference>
<comment type="caution">
    <text evidence="1">The sequence shown here is derived from an EMBL/GenBank/DDBJ whole genome shotgun (WGS) entry which is preliminary data.</text>
</comment>
<gene>
    <name evidence="1" type="ORF">AB8S09_13760</name>
</gene>
<dbReference type="EMBL" id="JBGFFE010000026">
    <property type="protein sequence ID" value="MEY8764686.1"/>
    <property type="molecule type" value="Genomic_DNA"/>
</dbReference>
<reference evidence="1 2" key="1">
    <citation type="submission" date="2024-08" db="EMBL/GenBank/DDBJ databases">
        <title>Clostridium lapicellarii sp. nov., and Clostridium renhuaiense sp. nov., two species isolated from the mud in a fermentation cellar used for producing sauce-flavour Chinese liquors.</title>
        <authorList>
            <person name="Yang F."/>
            <person name="Wang H."/>
            <person name="Chen L.Q."/>
            <person name="Zhou N."/>
            <person name="Lu J.J."/>
            <person name="Pu X.X."/>
            <person name="Wan B."/>
            <person name="Wang L."/>
            <person name="Liu S.J."/>
        </authorList>
    </citation>
    <scope>NUCLEOTIDE SEQUENCE [LARGE SCALE GENOMIC DNA]</scope>
    <source>
        <strain evidence="1 2">MT-113</strain>
    </source>
</reference>